<dbReference type="GO" id="GO:0070593">
    <property type="term" value="P:dendrite self-avoidance"/>
    <property type="evidence" value="ECO:0007669"/>
    <property type="project" value="TreeGrafter"/>
</dbReference>
<gene>
    <name evidence="13" type="ORF">TELCIR_13720</name>
</gene>
<dbReference type="InterPro" id="IPR003599">
    <property type="entry name" value="Ig_sub"/>
</dbReference>
<dbReference type="Gene3D" id="2.60.40.10">
    <property type="entry name" value="Immunoglobulins"/>
    <property type="match status" value="3"/>
</dbReference>
<dbReference type="PANTHER" id="PTHR10075">
    <property type="entry name" value="BASIGIN RELATED"/>
    <property type="match status" value="1"/>
</dbReference>
<dbReference type="GO" id="GO:0007411">
    <property type="term" value="P:axon guidance"/>
    <property type="evidence" value="ECO:0007669"/>
    <property type="project" value="TreeGrafter"/>
</dbReference>
<feature type="domain" description="Ig-like" evidence="12">
    <location>
        <begin position="274"/>
        <end position="361"/>
    </location>
</feature>
<dbReference type="GO" id="GO:0098632">
    <property type="term" value="F:cell-cell adhesion mediator activity"/>
    <property type="evidence" value="ECO:0007669"/>
    <property type="project" value="TreeGrafter"/>
</dbReference>
<evidence type="ECO:0000313" key="14">
    <source>
        <dbReference type="Proteomes" id="UP000230423"/>
    </source>
</evidence>
<dbReference type="Pfam" id="PF07679">
    <property type="entry name" value="I-set"/>
    <property type="match status" value="2"/>
</dbReference>
<keyword evidence="14" id="KW-1185">Reference proteome</keyword>
<dbReference type="GO" id="GO:0030424">
    <property type="term" value="C:axon"/>
    <property type="evidence" value="ECO:0007669"/>
    <property type="project" value="TreeGrafter"/>
</dbReference>
<evidence type="ECO:0000256" key="10">
    <source>
        <dbReference type="ARBA" id="ARBA00023180"/>
    </source>
</evidence>
<evidence type="ECO:0000256" key="7">
    <source>
        <dbReference type="ARBA" id="ARBA00022989"/>
    </source>
</evidence>
<protein>
    <submittedName>
        <fullName evidence="13">Immunoglobulin I-set domain protein</fullName>
    </submittedName>
</protein>
<keyword evidence="5" id="KW-0732">Signal</keyword>
<keyword evidence="8" id="KW-0472">Membrane</keyword>
<reference evidence="13 14" key="1">
    <citation type="submission" date="2015-09" db="EMBL/GenBank/DDBJ databases">
        <title>Draft genome of the parasitic nematode Teladorsagia circumcincta isolate WARC Sus (inbred).</title>
        <authorList>
            <person name="Mitreva M."/>
        </authorList>
    </citation>
    <scope>NUCLEOTIDE SEQUENCE [LARGE SCALE GENOMIC DNA]</scope>
    <source>
        <strain evidence="13 14">S</strain>
    </source>
</reference>
<dbReference type="InterPro" id="IPR036179">
    <property type="entry name" value="Ig-like_dom_sf"/>
</dbReference>
<accession>A0A2G9U2Z6</accession>
<dbReference type="GO" id="GO:0005886">
    <property type="term" value="C:plasma membrane"/>
    <property type="evidence" value="ECO:0007669"/>
    <property type="project" value="UniProtKB-SubCell"/>
</dbReference>
<feature type="non-terminal residue" evidence="13">
    <location>
        <position position="370"/>
    </location>
</feature>
<keyword evidence="6" id="KW-0677">Repeat</keyword>
<evidence type="ECO:0000256" key="3">
    <source>
        <dbReference type="ARBA" id="ARBA00022475"/>
    </source>
</evidence>
<dbReference type="InterPro" id="IPR003598">
    <property type="entry name" value="Ig_sub2"/>
</dbReference>
<keyword evidence="10" id="KW-0325">Glycoprotein</keyword>
<evidence type="ECO:0000256" key="5">
    <source>
        <dbReference type="ARBA" id="ARBA00022729"/>
    </source>
</evidence>
<evidence type="ECO:0000256" key="11">
    <source>
        <dbReference type="ARBA" id="ARBA00023319"/>
    </source>
</evidence>
<organism evidence="13 14">
    <name type="scientific">Teladorsagia circumcincta</name>
    <name type="common">Brown stomach worm</name>
    <name type="synonym">Ostertagia circumcincta</name>
    <dbReference type="NCBI Taxonomy" id="45464"/>
    <lineage>
        <taxon>Eukaryota</taxon>
        <taxon>Metazoa</taxon>
        <taxon>Ecdysozoa</taxon>
        <taxon>Nematoda</taxon>
        <taxon>Chromadorea</taxon>
        <taxon>Rhabditida</taxon>
        <taxon>Rhabditina</taxon>
        <taxon>Rhabditomorpha</taxon>
        <taxon>Strongyloidea</taxon>
        <taxon>Trichostrongylidae</taxon>
        <taxon>Teladorsagia</taxon>
    </lineage>
</organism>
<evidence type="ECO:0000256" key="1">
    <source>
        <dbReference type="ARBA" id="ARBA00004167"/>
    </source>
</evidence>
<dbReference type="PANTHER" id="PTHR10075:SF100">
    <property type="entry name" value="FASCICLIN-2"/>
    <property type="match status" value="1"/>
</dbReference>
<dbReference type="InterPro" id="IPR013783">
    <property type="entry name" value="Ig-like_fold"/>
</dbReference>
<keyword evidence="11" id="KW-0393">Immunoglobulin domain</keyword>
<keyword evidence="4" id="KW-0812">Transmembrane</keyword>
<keyword evidence="9" id="KW-1015">Disulfide bond</keyword>
<dbReference type="SMART" id="SM00408">
    <property type="entry name" value="IGc2"/>
    <property type="match status" value="2"/>
</dbReference>
<evidence type="ECO:0000256" key="2">
    <source>
        <dbReference type="ARBA" id="ARBA00004236"/>
    </source>
</evidence>
<evidence type="ECO:0000256" key="8">
    <source>
        <dbReference type="ARBA" id="ARBA00023136"/>
    </source>
</evidence>
<evidence type="ECO:0000256" key="4">
    <source>
        <dbReference type="ARBA" id="ARBA00022692"/>
    </source>
</evidence>
<dbReference type="Proteomes" id="UP000230423">
    <property type="component" value="Unassembled WGS sequence"/>
</dbReference>
<feature type="domain" description="Ig-like" evidence="12">
    <location>
        <begin position="173"/>
        <end position="269"/>
    </location>
</feature>
<dbReference type="GO" id="GO:0007156">
    <property type="term" value="P:homophilic cell adhesion via plasma membrane adhesion molecules"/>
    <property type="evidence" value="ECO:0007669"/>
    <property type="project" value="TreeGrafter"/>
</dbReference>
<proteinExistence type="predicted"/>
<evidence type="ECO:0000256" key="6">
    <source>
        <dbReference type="ARBA" id="ARBA00022737"/>
    </source>
</evidence>
<keyword evidence="3" id="KW-1003">Cell membrane</keyword>
<keyword evidence="7" id="KW-1133">Transmembrane helix</keyword>
<evidence type="ECO:0000259" key="12">
    <source>
        <dbReference type="PROSITE" id="PS50835"/>
    </source>
</evidence>
<evidence type="ECO:0000256" key="9">
    <source>
        <dbReference type="ARBA" id="ARBA00023157"/>
    </source>
</evidence>
<dbReference type="EMBL" id="KZ349720">
    <property type="protein sequence ID" value="PIO64641.1"/>
    <property type="molecule type" value="Genomic_DNA"/>
</dbReference>
<dbReference type="InterPro" id="IPR013098">
    <property type="entry name" value="Ig_I-set"/>
</dbReference>
<dbReference type="SUPFAM" id="SSF48726">
    <property type="entry name" value="Immunoglobulin"/>
    <property type="match status" value="3"/>
</dbReference>
<dbReference type="PROSITE" id="PS50835">
    <property type="entry name" value="IG_LIKE"/>
    <property type="match status" value="2"/>
</dbReference>
<comment type="subcellular location">
    <subcellularLocation>
        <location evidence="2">Cell membrane</location>
    </subcellularLocation>
    <subcellularLocation>
        <location evidence="1">Membrane</location>
        <topology evidence="1">Single-pass membrane protein</topology>
    </subcellularLocation>
</comment>
<name>A0A2G9U2Z6_TELCI</name>
<evidence type="ECO:0000313" key="13">
    <source>
        <dbReference type="EMBL" id="PIO64641.1"/>
    </source>
</evidence>
<dbReference type="FunFam" id="2.60.40.10:FF:000273">
    <property type="entry name" value="contactin-3 isoform X1"/>
    <property type="match status" value="1"/>
</dbReference>
<dbReference type="OrthoDB" id="428111at2759"/>
<dbReference type="InterPro" id="IPR007110">
    <property type="entry name" value="Ig-like_dom"/>
</dbReference>
<sequence length="370" mass="40390">MLLTGIDRCVQDEAHVVFRGSLDLFVCGISRVVIRLLGPAIDRVDAWAHRRGEVSVEISILMIPEPKGSDRIGLLNRADANEGVANERWSVAEVIYCLKINESGETYKDGQPVTTNKDQVNSHRIILDTGALFLLKALSGDKAILECSPPRGFPEPVVSWRKDDRELKLSEIPRMTLHPDGNLIIEPQEPKDVTVDVGSSVLFDCRVSGEPQPQISWKKKNDQMPVARAYIAKDNRGLRIERVQVSDEGDYVCYARNPAGSIESSARLKVQAPPTFQTKPVDQTVAHGSTATFDCVPIGQPTPAYFWSKEGQQSLLFPGHVSADGRIKVSSSGTLTIADVRPADEGAYVCAAMNSAGSSLSKALLKLSTK</sequence>
<dbReference type="FunFam" id="2.60.40.10:FF:000008">
    <property type="entry name" value="roundabout homolog 2 isoform X2"/>
    <property type="match status" value="1"/>
</dbReference>
<dbReference type="AlphaFoldDB" id="A0A2G9U2Z6"/>
<dbReference type="SMART" id="SM00409">
    <property type="entry name" value="IG"/>
    <property type="match status" value="2"/>
</dbReference>